<dbReference type="EMBL" id="CP003156">
    <property type="protein sequence ID" value="AEV32488.1"/>
    <property type="molecule type" value="Genomic_DNA"/>
</dbReference>
<dbReference type="STRING" id="926562.Oweho_1497"/>
<sequence length="141" mass="16567">MKKLVFFLASIITFTTCKKEDFDKTTYIGSFREYGSYITTINDTLRQVSYDSSSTNLFILTKKSSHYTLNRVSSTGDVIPIKDNFELNQNNEFRDTIWGGYLMPDYHIYIRIEKDSLFVDRVQHVGRPNFYVWEAKAEKLD</sequence>
<reference evidence="1 2" key="1">
    <citation type="journal article" date="2012" name="Stand. Genomic Sci.">
        <title>Genome sequence of the orange-pigmented seawater bacterium Owenweeksia hongkongensis type strain (UST20020801(T)).</title>
        <authorList>
            <person name="Riedel T."/>
            <person name="Held B."/>
            <person name="Nolan M."/>
            <person name="Lucas S."/>
            <person name="Lapidus A."/>
            <person name="Tice H."/>
            <person name="Del Rio T.G."/>
            <person name="Cheng J.F."/>
            <person name="Han C."/>
            <person name="Tapia R."/>
            <person name="Goodwin L.A."/>
            <person name="Pitluck S."/>
            <person name="Liolios K."/>
            <person name="Mavromatis K."/>
            <person name="Pagani I."/>
            <person name="Ivanova N."/>
            <person name="Mikhailova N."/>
            <person name="Pati A."/>
            <person name="Chen A."/>
            <person name="Palaniappan K."/>
            <person name="Rohde M."/>
            <person name="Tindall B.J."/>
            <person name="Detter J.C."/>
            <person name="Goker M."/>
            <person name="Woyke T."/>
            <person name="Bristow J."/>
            <person name="Eisen J.A."/>
            <person name="Markowitz V."/>
            <person name="Hugenholtz P."/>
            <person name="Klenk H.P."/>
            <person name="Kyrpides N.C."/>
        </authorList>
    </citation>
    <scope>NUCLEOTIDE SEQUENCE</scope>
    <source>
        <strain evidence="2">DSM 17368 / JCM 12287 / NRRL B-23963</strain>
    </source>
</reference>
<accession>G8R8Q8</accession>
<evidence type="ECO:0000313" key="1">
    <source>
        <dbReference type="EMBL" id="AEV32488.1"/>
    </source>
</evidence>
<dbReference type="HOGENOM" id="CLU_1823440_0_0_10"/>
<keyword evidence="2" id="KW-1185">Reference proteome</keyword>
<evidence type="ECO:0000313" key="2">
    <source>
        <dbReference type="Proteomes" id="UP000005631"/>
    </source>
</evidence>
<gene>
    <name evidence="1" type="ordered locus">Oweho_1497</name>
</gene>
<protein>
    <submittedName>
        <fullName evidence="1">Uncharacterized protein</fullName>
    </submittedName>
</protein>
<dbReference type="KEGG" id="oho:Oweho_1497"/>
<dbReference type="Proteomes" id="UP000005631">
    <property type="component" value="Chromosome"/>
</dbReference>
<name>G8R8Q8_OWEHD</name>
<dbReference type="RefSeq" id="WP_014201844.1">
    <property type="nucleotide sequence ID" value="NC_016599.1"/>
</dbReference>
<organism evidence="1 2">
    <name type="scientific">Owenweeksia hongkongensis (strain DSM 17368 / CIP 108786 / JCM 12287 / NRRL B-23963 / UST20020801)</name>
    <dbReference type="NCBI Taxonomy" id="926562"/>
    <lineage>
        <taxon>Bacteria</taxon>
        <taxon>Pseudomonadati</taxon>
        <taxon>Bacteroidota</taxon>
        <taxon>Flavobacteriia</taxon>
        <taxon>Flavobacteriales</taxon>
        <taxon>Owenweeksiaceae</taxon>
        <taxon>Owenweeksia</taxon>
    </lineage>
</organism>
<proteinExistence type="predicted"/>
<dbReference type="AlphaFoldDB" id="G8R8Q8"/>